<dbReference type="InterPro" id="IPR044153">
    <property type="entry name" value="PIN_Pae0151-like"/>
</dbReference>
<comment type="caution">
    <text evidence="3">The sequence shown here is derived from an EMBL/GenBank/DDBJ whole genome shotgun (WGS) entry which is preliminary data.</text>
</comment>
<dbReference type="SUPFAM" id="SSF88723">
    <property type="entry name" value="PIN domain-like"/>
    <property type="match status" value="1"/>
</dbReference>
<reference evidence="3 4" key="1">
    <citation type="journal article" date="2016" name="Nat. Commun.">
        <title>Thousands of microbial genomes shed light on interconnected biogeochemical processes in an aquifer system.</title>
        <authorList>
            <person name="Anantharaman K."/>
            <person name="Brown C.T."/>
            <person name="Hug L.A."/>
            <person name="Sharon I."/>
            <person name="Castelle C.J."/>
            <person name="Probst A.J."/>
            <person name="Thomas B.C."/>
            <person name="Singh A."/>
            <person name="Wilkins M.J."/>
            <person name="Karaoz U."/>
            <person name="Brodie E.L."/>
            <person name="Williams K.H."/>
            <person name="Hubbard S.S."/>
            <person name="Banfield J.F."/>
        </authorList>
    </citation>
    <scope>NUCLEOTIDE SEQUENCE [LARGE SCALE GENOMIC DNA]</scope>
</reference>
<evidence type="ECO:0000313" key="4">
    <source>
        <dbReference type="Proteomes" id="UP000176923"/>
    </source>
</evidence>
<dbReference type="InterPro" id="IPR029060">
    <property type="entry name" value="PIN-like_dom_sf"/>
</dbReference>
<dbReference type="PANTHER" id="PTHR35901:SF1">
    <property type="entry name" value="EXONUCLEASE VAPC9"/>
    <property type="match status" value="1"/>
</dbReference>
<dbReference type="PANTHER" id="PTHR35901">
    <property type="entry name" value="RIBONUCLEASE VAPC3"/>
    <property type="match status" value="1"/>
</dbReference>
<dbReference type="CDD" id="cd09873">
    <property type="entry name" value="PIN_Pae0151-like"/>
    <property type="match status" value="1"/>
</dbReference>
<evidence type="ECO:0000256" key="1">
    <source>
        <dbReference type="ARBA" id="ARBA00022842"/>
    </source>
</evidence>
<gene>
    <name evidence="3" type="ORF">A3D77_05120</name>
</gene>
<keyword evidence="1" id="KW-0460">Magnesium</keyword>
<dbReference type="Gene3D" id="3.40.50.1010">
    <property type="entry name" value="5'-nuclease"/>
    <property type="match status" value="1"/>
</dbReference>
<proteinExistence type="predicted"/>
<dbReference type="InterPro" id="IPR051619">
    <property type="entry name" value="TypeII_TA_RNase_PINc/VapC"/>
</dbReference>
<dbReference type="EMBL" id="MFJL01000036">
    <property type="protein sequence ID" value="OGG13445.1"/>
    <property type="molecule type" value="Genomic_DNA"/>
</dbReference>
<organism evidence="3 4">
    <name type="scientific">Candidatus Gottesmanbacteria bacterium RIFCSPHIGHO2_02_FULL_39_11</name>
    <dbReference type="NCBI Taxonomy" id="1798382"/>
    <lineage>
        <taxon>Bacteria</taxon>
        <taxon>Candidatus Gottesmaniibacteriota</taxon>
    </lineage>
</organism>
<dbReference type="AlphaFoldDB" id="A0A1F5ZM86"/>
<dbReference type="Pfam" id="PF01850">
    <property type="entry name" value="PIN"/>
    <property type="match status" value="1"/>
</dbReference>
<name>A0A1F5ZM86_9BACT</name>
<sequence length="138" mass="16080">MIVLDASVVVKWIQAEEDSEKARILRDRHLTAEEEIIIPQLLFYELANTLTTRFSLKDKEIEKGLKFLFESELQIHRETEEDILQASILANHYHTAVYDMMYVVVAKKNNTVLVTSDIRFIEKTNFPFVISLAKYSKS</sequence>
<dbReference type="InterPro" id="IPR002716">
    <property type="entry name" value="PIN_dom"/>
</dbReference>
<evidence type="ECO:0000259" key="2">
    <source>
        <dbReference type="Pfam" id="PF01850"/>
    </source>
</evidence>
<evidence type="ECO:0000313" key="3">
    <source>
        <dbReference type="EMBL" id="OGG13445.1"/>
    </source>
</evidence>
<dbReference type="Proteomes" id="UP000176923">
    <property type="component" value="Unassembled WGS sequence"/>
</dbReference>
<dbReference type="STRING" id="1798382.A3D77_05120"/>
<protein>
    <recommendedName>
        <fullName evidence="2">PIN domain-containing protein</fullName>
    </recommendedName>
</protein>
<accession>A0A1F5ZM86</accession>
<feature type="domain" description="PIN" evidence="2">
    <location>
        <begin position="2"/>
        <end position="122"/>
    </location>
</feature>